<dbReference type="InterPro" id="IPR001296">
    <property type="entry name" value="Glyco_trans_1"/>
</dbReference>
<feature type="domain" description="Glycosyl transferase family 1" evidence="1">
    <location>
        <begin position="18"/>
        <end position="81"/>
    </location>
</feature>
<dbReference type="Proteomes" id="UP000179266">
    <property type="component" value="Unassembled WGS sequence"/>
</dbReference>
<gene>
    <name evidence="2" type="ORF">A2161_11170</name>
</gene>
<dbReference type="Gene3D" id="3.40.50.2000">
    <property type="entry name" value="Glycogen Phosphorylase B"/>
    <property type="match status" value="1"/>
</dbReference>
<reference evidence="2 3" key="1">
    <citation type="journal article" date="2016" name="Nat. Commun.">
        <title>Thousands of microbial genomes shed light on interconnected biogeochemical processes in an aquifer system.</title>
        <authorList>
            <person name="Anantharaman K."/>
            <person name="Brown C.T."/>
            <person name="Hug L.A."/>
            <person name="Sharon I."/>
            <person name="Castelle C.J."/>
            <person name="Probst A.J."/>
            <person name="Thomas B.C."/>
            <person name="Singh A."/>
            <person name="Wilkins M.J."/>
            <person name="Karaoz U."/>
            <person name="Brodie E.L."/>
            <person name="Williams K.H."/>
            <person name="Hubbard S.S."/>
            <person name="Banfield J.F."/>
        </authorList>
    </citation>
    <scope>NUCLEOTIDE SEQUENCE [LARGE SCALE GENOMIC DNA]</scope>
</reference>
<dbReference type="AlphaFoldDB" id="A0A1F7S4X5"/>
<dbReference type="SUPFAM" id="SSF53756">
    <property type="entry name" value="UDP-Glycosyltransferase/glycogen phosphorylase"/>
    <property type="match status" value="1"/>
</dbReference>
<proteinExistence type="predicted"/>
<comment type="caution">
    <text evidence="2">The sequence shown here is derived from an EMBL/GenBank/DDBJ whole genome shotgun (WGS) entry which is preliminary data.</text>
</comment>
<evidence type="ECO:0000313" key="3">
    <source>
        <dbReference type="Proteomes" id="UP000179266"/>
    </source>
</evidence>
<sequence length="159" mass="17547">MDIIINIRYPSTGETSGSLIKAMGLGKPLIISDLEQYREIAEDACLRVDIDDESGKMLEEAIRKLVKDGNLRSQIGYNAEKHIDQFHKINNSAGKIANFVKLHGISHASSEPYDVSFLYKVEQLGFLDHLAKEITQISEGPASGNLVELISEVVADFEG</sequence>
<dbReference type="GO" id="GO:0016757">
    <property type="term" value="F:glycosyltransferase activity"/>
    <property type="evidence" value="ECO:0007669"/>
    <property type="project" value="InterPro"/>
</dbReference>
<protein>
    <recommendedName>
        <fullName evidence="1">Glycosyl transferase family 1 domain-containing protein</fullName>
    </recommendedName>
</protein>
<organism evidence="2 3">
    <name type="scientific">Candidatus Schekmanbacteria bacterium RBG_13_48_7</name>
    <dbReference type="NCBI Taxonomy" id="1817878"/>
    <lineage>
        <taxon>Bacteria</taxon>
        <taxon>Candidatus Schekmaniibacteriota</taxon>
    </lineage>
</organism>
<name>A0A1F7S4X5_9BACT</name>
<evidence type="ECO:0000313" key="2">
    <source>
        <dbReference type="EMBL" id="OGL48853.1"/>
    </source>
</evidence>
<evidence type="ECO:0000259" key="1">
    <source>
        <dbReference type="Pfam" id="PF00534"/>
    </source>
</evidence>
<accession>A0A1F7S4X5</accession>
<dbReference type="EMBL" id="MGDD01000029">
    <property type="protein sequence ID" value="OGL48853.1"/>
    <property type="molecule type" value="Genomic_DNA"/>
</dbReference>
<dbReference type="Pfam" id="PF00534">
    <property type="entry name" value="Glycos_transf_1"/>
    <property type="match status" value="1"/>
</dbReference>